<feature type="non-terminal residue" evidence="1">
    <location>
        <position position="1"/>
    </location>
</feature>
<organism evidence="1 2">
    <name type="scientific">Parachaetomium inaequale</name>
    <dbReference type="NCBI Taxonomy" id="2588326"/>
    <lineage>
        <taxon>Eukaryota</taxon>
        <taxon>Fungi</taxon>
        <taxon>Dikarya</taxon>
        <taxon>Ascomycota</taxon>
        <taxon>Pezizomycotina</taxon>
        <taxon>Sordariomycetes</taxon>
        <taxon>Sordariomycetidae</taxon>
        <taxon>Sordariales</taxon>
        <taxon>Chaetomiaceae</taxon>
        <taxon>Parachaetomium</taxon>
    </lineage>
</organism>
<keyword evidence="2" id="KW-1185">Reference proteome</keyword>
<gene>
    <name evidence="1" type="ORF">C8A01DRAFT_21321</name>
</gene>
<dbReference type="Proteomes" id="UP001303115">
    <property type="component" value="Unassembled WGS sequence"/>
</dbReference>
<comment type="caution">
    <text evidence="1">The sequence shown here is derived from an EMBL/GenBank/DDBJ whole genome shotgun (WGS) entry which is preliminary data.</text>
</comment>
<sequence length="52" mass="5747">KQGKDDFIEELQSIVERVSIRFGNDLLNSSRPLVSSKGSSTIHFAKLPRCAA</sequence>
<reference evidence="2" key="1">
    <citation type="journal article" date="2023" name="Mol. Phylogenet. Evol.">
        <title>Genome-scale phylogeny and comparative genomics of the fungal order Sordariales.</title>
        <authorList>
            <person name="Hensen N."/>
            <person name="Bonometti L."/>
            <person name="Westerberg I."/>
            <person name="Brannstrom I.O."/>
            <person name="Guillou S."/>
            <person name="Cros-Aarteil S."/>
            <person name="Calhoun S."/>
            <person name="Haridas S."/>
            <person name="Kuo A."/>
            <person name="Mondo S."/>
            <person name="Pangilinan J."/>
            <person name="Riley R."/>
            <person name="LaButti K."/>
            <person name="Andreopoulos B."/>
            <person name="Lipzen A."/>
            <person name="Chen C."/>
            <person name="Yan M."/>
            <person name="Daum C."/>
            <person name="Ng V."/>
            <person name="Clum A."/>
            <person name="Steindorff A."/>
            <person name="Ohm R.A."/>
            <person name="Martin F."/>
            <person name="Silar P."/>
            <person name="Natvig D.O."/>
            <person name="Lalanne C."/>
            <person name="Gautier V."/>
            <person name="Ament-Velasquez S.L."/>
            <person name="Kruys A."/>
            <person name="Hutchinson M.I."/>
            <person name="Powell A.J."/>
            <person name="Barry K."/>
            <person name="Miller A.N."/>
            <person name="Grigoriev I.V."/>
            <person name="Debuchy R."/>
            <person name="Gladieux P."/>
            <person name="Hiltunen Thoren M."/>
            <person name="Johannesson H."/>
        </authorList>
    </citation>
    <scope>NUCLEOTIDE SEQUENCE [LARGE SCALE GENOMIC DNA]</scope>
    <source>
        <strain evidence="2">CBS 284.82</strain>
    </source>
</reference>
<dbReference type="AlphaFoldDB" id="A0AAN6P615"/>
<proteinExistence type="predicted"/>
<evidence type="ECO:0000313" key="2">
    <source>
        <dbReference type="Proteomes" id="UP001303115"/>
    </source>
</evidence>
<accession>A0AAN6P615</accession>
<evidence type="ECO:0000313" key="1">
    <source>
        <dbReference type="EMBL" id="KAK4031447.1"/>
    </source>
</evidence>
<name>A0AAN6P615_9PEZI</name>
<protein>
    <submittedName>
        <fullName evidence="1">Uncharacterized protein</fullName>
    </submittedName>
</protein>
<dbReference type="EMBL" id="MU854805">
    <property type="protein sequence ID" value="KAK4031447.1"/>
    <property type="molecule type" value="Genomic_DNA"/>
</dbReference>